<dbReference type="WBParaSite" id="MCU_005238-RB">
    <property type="protein sequence ID" value="MCU_005238-RB"/>
    <property type="gene ID" value="MCU_005238"/>
</dbReference>
<evidence type="ECO:0000256" key="1">
    <source>
        <dbReference type="ARBA" id="ARBA00001946"/>
    </source>
</evidence>
<feature type="binding site" evidence="18">
    <location>
        <position position="71"/>
    </location>
    <ligand>
        <name>Mg(2+)</name>
        <dbReference type="ChEBI" id="CHEBI:18420"/>
        <label>1</label>
        <note>catalytic</note>
    </ligand>
</feature>
<dbReference type="AlphaFoldDB" id="A0A0R3UKK4"/>
<feature type="binding site" evidence="18">
    <location>
        <position position="117"/>
    </location>
    <ligand>
        <name>Mg(2+)</name>
        <dbReference type="ChEBI" id="CHEBI:18420"/>
        <label>1</label>
        <note>catalytic</note>
    </ligand>
</feature>
<dbReference type="FunFam" id="3.30.540.10:FF:000023">
    <property type="entry name" value="Protein CBR-TAG-231"/>
    <property type="match status" value="1"/>
</dbReference>
<dbReference type="STRING" id="53468.A0A0R3UKK4"/>
<evidence type="ECO:0000256" key="6">
    <source>
        <dbReference type="ARBA" id="ARBA00022801"/>
    </source>
</evidence>
<evidence type="ECO:0000256" key="9">
    <source>
        <dbReference type="ARBA" id="ARBA00041815"/>
    </source>
</evidence>
<dbReference type="CDD" id="cd01640">
    <property type="entry name" value="IPPase"/>
    <property type="match status" value="1"/>
</dbReference>
<comment type="catalytic activity">
    <reaction evidence="11">
        <text>adenosine 2',5'-bisphosphate + H2O = AMP + phosphate</text>
        <dbReference type="Rhea" id="RHEA:77643"/>
        <dbReference type="ChEBI" id="CHEBI:15377"/>
        <dbReference type="ChEBI" id="CHEBI:43474"/>
        <dbReference type="ChEBI" id="CHEBI:194156"/>
        <dbReference type="ChEBI" id="CHEBI:456215"/>
        <dbReference type="EC" id="3.1.3.7"/>
    </reaction>
    <physiologicalReaction direction="left-to-right" evidence="11">
        <dbReference type="Rhea" id="RHEA:77644"/>
    </physiologicalReaction>
</comment>
<comment type="catalytic activity">
    <reaction evidence="13">
        <text>adenosine 3',5'-bisphosphate + H2O = AMP + phosphate</text>
        <dbReference type="Rhea" id="RHEA:10040"/>
        <dbReference type="ChEBI" id="CHEBI:15377"/>
        <dbReference type="ChEBI" id="CHEBI:43474"/>
        <dbReference type="ChEBI" id="CHEBI:58343"/>
        <dbReference type="ChEBI" id="CHEBI:456215"/>
        <dbReference type="EC" id="3.1.3.7"/>
    </reaction>
    <physiologicalReaction direction="left-to-right" evidence="13">
        <dbReference type="Rhea" id="RHEA:10041"/>
    </physiologicalReaction>
</comment>
<dbReference type="PROSITE" id="PS00630">
    <property type="entry name" value="IMP_2"/>
    <property type="match status" value="1"/>
</dbReference>
<comment type="catalytic activity">
    <reaction evidence="14">
        <text>3'-phosphoadenylyl sulfate + H2O = adenosine 5'-phosphosulfate + phosphate</text>
        <dbReference type="Rhea" id="RHEA:77639"/>
        <dbReference type="ChEBI" id="CHEBI:15377"/>
        <dbReference type="ChEBI" id="CHEBI:43474"/>
        <dbReference type="ChEBI" id="CHEBI:58243"/>
        <dbReference type="ChEBI" id="CHEBI:58339"/>
        <dbReference type="EC" id="3.1.3.7"/>
    </reaction>
    <physiologicalReaction direction="left-to-right" evidence="14">
        <dbReference type="Rhea" id="RHEA:77640"/>
    </physiologicalReaction>
</comment>
<evidence type="ECO:0000256" key="3">
    <source>
        <dbReference type="ARBA" id="ARBA00012633"/>
    </source>
</evidence>
<dbReference type="GO" id="GO:0046854">
    <property type="term" value="P:phosphatidylinositol phosphate biosynthetic process"/>
    <property type="evidence" value="ECO:0007669"/>
    <property type="project" value="InterPro"/>
</dbReference>
<accession>A0A0R3UKK4</accession>
<dbReference type="OrthoDB" id="411145at2759"/>
<evidence type="ECO:0000256" key="14">
    <source>
        <dbReference type="ARBA" id="ARBA00044484"/>
    </source>
</evidence>
<dbReference type="EMBL" id="UXSR01005458">
    <property type="protein sequence ID" value="VDD82129.1"/>
    <property type="molecule type" value="Genomic_DNA"/>
</dbReference>
<organism evidence="19 20">
    <name type="scientific">Mesocestoides corti</name>
    <name type="common">Flatworm</name>
    <dbReference type="NCBI Taxonomy" id="53468"/>
    <lineage>
        <taxon>Eukaryota</taxon>
        <taxon>Metazoa</taxon>
        <taxon>Spiralia</taxon>
        <taxon>Lophotrochozoa</taxon>
        <taxon>Platyhelminthes</taxon>
        <taxon>Cestoda</taxon>
        <taxon>Eucestoda</taxon>
        <taxon>Cyclophyllidea</taxon>
        <taxon>Mesocestoididae</taxon>
        <taxon>Mesocestoides</taxon>
    </lineage>
</organism>
<evidence type="ECO:0000256" key="8">
    <source>
        <dbReference type="ARBA" id="ARBA00040342"/>
    </source>
</evidence>
<keyword evidence="7 18" id="KW-0460">Magnesium</keyword>
<reference evidence="19 20" key="1">
    <citation type="submission" date="2018-10" db="EMBL/GenBank/DDBJ databases">
        <authorList>
            <consortium name="Pathogen Informatics"/>
        </authorList>
    </citation>
    <scope>NUCLEOTIDE SEQUENCE [LARGE SCALE GENOMIC DNA]</scope>
</reference>
<evidence type="ECO:0000313" key="21">
    <source>
        <dbReference type="WBParaSite" id="MCU_005238-RB"/>
    </source>
</evidence>
<evidence type="ECO:0000256" key="11">
    <source>
        <dbReference type="ARBA" id="ARBA00044466"/>
    </source>
</evidence>
<dbReference type="InterPro" id="IPR050725">
    <property type="entry name" value="CysQ/Inositol_MonoPase"/>
</dbReference>
<evidence type="ECO:0000256" key="12">
    <source>
        <dbReference type="ARBA" id="ARBA00044478"/>
    </source>
</evidence>
<comment type="catalytic activity">
    <reaction evidence="12">
        <text>1D-myo-inositol 1,4-bisphosphate + H2O = 1D-myo-inositol 4-phosphate + phosphate</text>
        <dbReference type="Rhea" id="RHEA:15553"/>
        <dbReference type="ChEBI" id="CHEBI:15377"/>
        <dbReference type="ChEBI" id="CHEBI:43474"/>
        <dbReference type="ChEBI" id="CHEBI:58282"/>
        <dbReference type="ChEBI" id="CHEBI:58469"/>
        <dbReference type="EC" id="3.1.3.57"/>
    </reaction>
    <physiologicalReaction direction="left-to-right" evidence="12">
        <dbReference type="Rhea" id="RHEA:15554"/>
    </physiologicalReaction>
</comment>
<dbReference type="Gene3D" id="3.40.190.80">
    <property type="match status" value="1"/>
</dbReference>
<dbReference type="GO" id="GO:0004441">
    <property type="term" value="F:inositol-1,4-bisphosphate 1-phosphatase activity"/>
    <property type="evidence" value="ECO:0007669"/>
    <property type="project" value="UniProtKB-EC"/>
</dbReference>
<evidence type="ECO:0000256" key="17">
    <source>
        <dbReference type="ARBA" id="ARBA00044554"/>
    </source>
</evidence>
<feature type="binding site" evidence="18">
    <location>
        <position position="114"/>
    </location>
    <ligand>
        <name>Mg(2+)</name>
        <dbReference type="ChEBI" id="CHEBI:18420"/>
        <label>1</label>
        <note>catalytic</note>
    </ligand>
</feature>
<reference evidence="21" key="2">
    <citation type="submission" date="2019-11" db="UniProtKB">
        <authorList>
            <consortium name="WormBaseParasite"/>
        </authorList>
    </citation>
    <scope>IDENTIFICATION</scope>
</reference>
<gene>
    <name evidence="19" type="ORF">MCOS_LOCUS8132</name>
</gene>
<keyword evidence="4" id="KW-0452">Lithium</keyword>
<comment type="similarity">
    <text evidence="2">Belongs to the inositol monophosphatase superfamily.</text>
</comment>
<evidence type="ECO:0000256" key="10">
    <source>
        <dbReference type="ARBA" id="ARBA00044465"/>
    </source>
</evidence>
<comment type="catalytic activity">
    <reaction evidence="10">
        <text>1D-myo-inositol 1,3,4-trisphosphate + H2O = 1D-myo-inositol 3,4-bisphosphate + phosphate</text>
        <dbReference type="Rhea" id="RHEA:70319"/>
        <dbReference type="ChEBI" id="CHEBI:15377"/>
        <dbReference type="ChEBI" id="CHEBI:43474"/>
        <dbReference type="ChEBI" id="CHEBI:58414"/>
        <dbReference type="ChEBI" id="CHEBI:83241"/>
    </reaction>
    <physiologicalReaction direction="left-to-right" evidence="10">
        <dbReference type="Rhea" id="RHEA:70320"/>
    </physiologicalReaction>
</comment>
<feature type="binding site" evidence="18">
    <location>
        <position position="266"/>
    </location>
    <ligand>
        <name>Mg(2+)</name>
        <dbReference type="ChEBI" id="CHEBI:18420"/>
        <label>1</label>
        <note>catalytic</note>
    </ligand>
</feature>
<evidence type="ECO:0000256" key="16">
    <source>
        <dbReference type="ARBA" id="ARBA00044544"/>
    </source>
</evidence>
<dbReference type="EC" id="3.1.3.7" evidence="3"/>
<comment type="cofactor">
    <cofactor evidence="1 18">
        <name>Mg(2+)</name>
        <dbReference type="ChEBI" id="CHEBI:18420"/>
    </cofactor>
</comment>
<dbReference type="SUPFAM" id="SSF56655">
    <property type="entry name" value="Carbohydrate phosphatase"/>
    <property type="match status" value="1"/>
</dbReference>
<dbReference type="InterPro" id="IPR020550">
    <property type="entry name" value="Inositol_monophosphatase_CS"/>
</dbReference>
<proteinExistence type="inferred from homology"/>
<protein>
    <recommendedName>
        <fullName evidence="8">3'(2'),5'-bisphosphate nucleotidase 1</fullName>
        <ecNumber evidence="15">3.1.3.57</ecNumber>
        <ecNumber evidence="3">3.1.3.7</ecNumber>
    </recommendedName>
    <alternativeName>
        <fullName evidence="16">3'-phosphoadenosine 5'-phosphate phosphatase</fullName>
    </alternativeName>
    <alternativeName>
        <fullName evidence="9">Bisphosphate 3'-nucleotidase 1</fullName>
    </alternativeName>
    <alternativeName>
        <fullName evidence="17">Inositol-polyphosphate 1-phosphatase</fullName>
    </alternativeName>
</protein>
<evidence type="ECO:0000256" key="13">
    <source>
        <dbReference type="ARBA" id="ARBA00044479"/>
    </source>
</evidence>
<evidence type="ECO:0000256" key="5">
    <source>
        <dbReference type="ARBA" id="ARBA00022723"/>
    </source>
</evidence>
<dbReference type="InterPro" id="IPR000760">
    <property type="entry name" value="Inositol_monophosphatase-like"/>
</dbReference>
<dbReference type="PANTHER" id="PTHR43028">
    <property type="entry name" value="3'(2'),5'-BISPHOSPHATE NUCLEOTIDASE 1"/>
    <property type="match status" value="1"/>
</dbReference>
<dbReference type="Pfam" id="PF00459">
    <property type="entry name" value="Inositol_P"/>
    <property type="match status" value="1"/>
</dbReference>
<sequence length="330" mass="35207">MEAPVIMRLMASSVSVASKAGVIIRKVLASGKLGVVDKGVNDLQTQADRSAQHCIVSSLSKHFPGLCIIGEEDLDDGDQPFSEVVEELDSDVLSKKCPAELESAALDDIVVWVDPLDGTSEFAQGFLEHVTVLIGVAVKGRAVGGVVCQPFYMPGYRAVTESQYDRRPQVEETQLRLIWGLEGLGIFGTSSKPLSQGPVFEGDIGSNANLIVSTRSHSKPMVTAAIEACNPTKVYKAGGCGFKMLLLIEGTAHGYIYANTGCKRWDTCAPEALINCIGGRVTGIDGKAYSYNRDVCPVNTLGVVATPVSAWHSAYLKRIPTSLVNTLSSQ</sequence>
<dbReference type="Gene3D" id="3.30.540.10">
    <property type="entry name" value="Fructose-1,6-Bisphosphatase, subunit A, domain 1"/>
    <property type="match status" value="1"/>
</dbReference>
<dbReference type="FunFam" id="3.40.190.80:FF:000006">
    <property type="entry name" value="Bisphosphate nucleotidase 1"/>
    <property type="match status" value="1"/>
</dbReference>
<evidence type="ECO:0000256" key="4">
    <source>
        <dbReference type="ARBA" id="ARBA00022671"/>
    </source>
</evidence>
<feature type="binding site" evidence="18">
    <location>
        <position position="116"/>
    </location>
    <ligand>
        <name>Mg(2+)</name>
        <dbReference type="ChEBI" id="CHEBI:18420"/>
        <label>1</label>
        <note>catalytic</note>
    </ligand>
</feature>
<evidence type="ECO:0000256" key="18">
    <source>
        <dbReference type="PIRSR" id="PIRSR600760-2"/>
    </source>
</evidence>
<name>A0A0R3UKK4_MESCO</name>
<dbReference type="Proteomes" id="UP000267029">
    <property type="component" value="Unassembled WGS sequence"/>
</dbReference>
<evidence type="ECO:0000256" key="2">
    <source>
        <dbReference type="ARBA" id="ARBA00009759"/>
    </source>
</evidence>
<evidence type="ECO:0000313" key="19">
    <source>
        <dbReference type="EMBL" id="VDD82129.1"/>
    </source>
</evidence>
<evidence type="ECO:0000256" key="7">
    <source>
        <dbReference type="ARBA" id="ARBA00022842"/>
    </source>
</evidence>
<keyword evidence="5 18" id="KW-0479">Metal-binding</keyword>
<dbReference type="GO" id="GO:0008441">
    <property type="term" value="F:3'(2'),5'-bisphosphate nucleotidase activity"/>
    <property type="evidence" value="ECO:0007669"/>
    <property type="project" value="UniProtKB-EC"/>
</dbReference>
<keyword evidence="20" id="KW-1185">Reference proteome</keyword>
<dbReference type="EC" id="3.1.3.57" evidence="15"/>
<dbReference type="GO" id="GO:0046872">
    <property type="term" value="F:metal ion binding"/>
    <property type="evidence" value="ECO:0007669"/>
    <property type="project" value="UniProtKB-KW"/>
</dbReference>
<dbReference type="PANTHER" id="PTHR43028:SF5">
    <property type="entry name" value="3'(2'),5'-BISPHOSPHATE NUCLEOTIDASE 1"/>
    <property type="match status" value="1"/>
</dbReference>
<evidence type="ECO:0000313" key="20">
    <source>
        <dbReference type="Proteomes" id="UP000267029"/>
    </source>
</evidence>
<evidence type="ECO:0000256" key="15">
    <source>
        <dbReference type="ARBA" id="ARBA00044519"/>
    </source>
</evidence>
<keyword evidence="6" id="KW-0378">Hydrolase</keyword>